<gene>
    <name evidence="2" type="ORF">Trichorick_01233</name>
</gene>
<accession>A0ABZ0UTF2</accession>
<dbReference type="RefSeq" id="WP_323738103.1">
    <property type="nucleotide sequence ID" value="NZ_CP112932.1"/>
</dbReference>
<feature type="compositionally biased region" description="Polar residues" evidence="1">
    <location>
        <begin position="35"/>
        <end position="48"/>
    </location>
</feature>
<feature type="compositionally biased region" description="Polar residues" evidence="1">
    <location>
        <begin position="7"/>
        <end position="18"/>
    </location>
</feature>
<dbReference type="Proteomes" id="UP001326613">
    <property type="component" value="Chromosome"/>
</dbReference>
<reference evidence="2 3" key="1">
    <citation type="submission" date="2022-10" db="EMBL/GenBank/DDBJ databases">
        <title>Host association and intracellularity evolved multiple times independently in the Rickettsiales.</title>
        <authorList>
            <person name="Castelli M."/>
            <person name="Nardi T."/>
            <person name="Gammuto L."/>
            <person name="Bellinzona G."/>
            <person name="Sabaneyeva E."/>
            <person name="Potekhin A."/>
            <person name="Serra V."/>
            <person name="Petroni G."/>
            <person name="Sassera D."/>
        </authorList>
    </citation>
    <scope>NUCLEOTIDE SEQUENCE [LARGE SCALE GENOMIC DNA]</scope>
    <source>
        <strain evidence="2 3">Kr 154-4</strain>
    </source>
</reference>
<proteinExistence type="predicted"/>
<name>A0ABZ0UTF2_9RICK</name>
<feature type="region of interest" description="Disordered" evidence="1">
    <location>
        <begin position="1"/>
        <end position="21"/>
    </location>
</feature>
<protein>
    <recommendedName>
        <fullName evidence="4">Excalibur calcium-binding domain-containing protein</fullName>
    </recommendedName>
</protein>
<keyword evidence="3" id="KW-1185">Reference proteome</keyword>
<evidence type="ECO:0000256" key="1">
    <source>
        <dbReference type="SAM" id="MobiDB-lite"/>
    </source>
</evidence>
<organism evidence="2 3">
    <name type="scientific">Candidatus Trichorickettsia mobilis</name>
    <dbReference type="NCBI Taxonomy" id="1346319"/>
    <lineage>
        <taxon>Bacteria</taxon>
        <taxon>Pseudomonadati</taxon>
        <taxon>Pseudomonadota</taxon>
        <taxon>Alphaproteobacteria</taxon>
        <taxon>Rickettsiales</taxon>
        <taxon>Rickettsiaceae</taxon>
        <taxon>Rickettsieae</taxon>
        <taxon>Candidatus Trichorickettsia</taxon>
    </lineage>
</organism>
<feature type="compositionally biased region" description="Gly residues" evidence="1">
    <location>
        <begin position="49"/>
        <end position="58"/>
    </location>
</feature>
<evidence type="ECO:0000313" key="2">
    <source>
        <dbReference type="EMBL" id="WPY01323.1"/>
    </source>
</evidence>
<evidence type="ECO:0000313" key="3">
    <source>
        <dbReference type="Proteomes" id="UP001326613"/>
    </source>
</evidence>
<evidence type="ECO:0008006" key="4">
    <source>
        <dbReference type="Google" id="ProtNLM"/>
    </source>
</evidence>
<feature type="region of interest" description="Disordered" evidence="1">
    <location>
        <begin position="35"/>
        <end position="58"/>
    </location>
</feature>
<dbReference type="EMBL" id="CP112932">
    <property type="protein sequence ID" value="WPY01323.1"/>
    <property type="molecule type" value="Genomic_DNA"/>
</dbReference>
<sequence>MGEENESSNNDTQNNDSAHSACAASVFEGTKTNEWESTVCTGQYSSEGDSGGGDCMIA</sequence>